<keyword evidence="2" id="KW-1133">Transmembrane helix</keyword>
<proteinExistence type="predicted"/>
<feature type="transmembrane region" description="Helical" evidence="2">
    <location>
        <begin position="75"/>
        <end position="95"/>
    </location>
</feature>
<evidence type="ECO:0000313" key="3">
    <source>
        <dbReference type="Ensembl" id="ENSNBRP00000026386.1"/>
    </source>
</evidence>
<dbReference type="PANTHER" id="PTHR16015">
    <property type="entry name" value="TRANSMEMBRANE PROTEIN 51"/>
    <property type="match status" value="1"/>
</dbReference>
<keyword evidence="2" id="KW-0472">Membrane</keyword>
<dbReference type="Proteomes" id="UP000261580">
    <property type="component" value="Unassembled WGS sequence"/>
</dbReference>
<protein>
    <submittedName>
        <fullName evidence="3">Transmembrane protein 51b</fullName>
    </submittedName>
</protein>
<dbReference type="Ensembl" id="ENSNBRT00000027086.1">
    <property type="protein sequence ID" value="ENSNBRP00000026386.1"/>
    <property type="gene ID" value="ENSNBRG00000020158.1"/>
</dbReference>
<name>A0A3Q4HW13_NEOBR</name>
<dbReference type="PANTHER" id="PTHR16015:SF0">
    <property type="entry name" value="TRANSMEMBRANE PROTEIN 51"/>
    <property type="match status" value="1"/>
</dbReference>
<evidence type="ECO:0000313" key="4">
    <source>
        <dbReference type="Proteomes" id="UP000261580"/>
    </source>
</evidence>
<feature type="compositionally biased region" description="Low complexity" evidence="1">
    <location>
        <begin position="49"/>
        <end position="60"/>
    </location>
</feature>
<feature type="region of interest" description="Disordered" evidence="1">
    <location>
        <begin position="99"/>
        <end position="126"/>
    </location>
</feature>
<dbReference type="Bgee" id="ENSNBRG00000020158">
    <property type="expression patterns" value="Expressed in zone of skin"/>
</dbReference>
<dbReference type="STRING" id="32507.ENSNBRP00000026386"/>
<dbReference type="OMA" id="VWTVIPM"/>
<keyword evidence="2" id="KW-0812">Transmembrane</keyword>
<dbReference type="GeneTree" id="ENSGT00390000009278"/>
<feature type="region of interest" description="Disordered" evidence="1">
    <location>
        <begin position="153"/>
        <end position="179"/>
    </location>
</feature>
<dbReference type="Pfam" id="PF15345">
    <property type="entry name" value="TMEM51"/>
    <property type="match status" value="2"/>
</dbReference>
<reference evidence="3" key="1">
    <citation type="submission" date="2025-08" db="UniProtKB">
        <authorList>
            <consortium name="Ensembl"/>
        </authorList>
    </citation>
    <scope>IDENTIFICATION</scope>
</reference>
<accession>A0A3Q4HW13</accession>
<dbReference type="InterPro" id="IPR029265">
    <property type="entry name" value="TMEM51"/>
</dbReference>
<reference evidence="3" key="2">
    <citation type="submission" date="2025-09" db="UniProtKB">
        <authorList>
            <consortium name="Ensembl"/>
        </authorList>
    </citation>
    <scope>IDENTIFICATION</scope>
</reference>
<sequence length="232" mass="24747">CFGMVSNGTPRFSSICAHYALCALGVGVIALGIVMIVWTVIPGGDSGASPKPSGNSTGPNNNGGGNNSATKTPTVAMVLVGVGAMMLILAIGLGLKSKKRARDRRSEPVTTGVPFMTPIPEDSSEYPVRQSNLRQSTSHLPSYEDIIAAVENEGTEPPPSEPAGLTSNPSMPTRSASRASRLLRPLRVRRIKSDKLHLKDFRLQIRTPTQNPVTIEPITPPPQYEDKLPELN</sequence>
<feature type="region of interest" description="Disordered" evidence="1">
    <location>
        <begin position="46"/>
        <end position="69"/>
    </location>
</feature>
<feature type="transmembrane region" description="Helical" evidence="2">
    <location>
        <begin position="19"/>
        <end position="41"/>
    </location>
</feature>
<evidence type="ECO:0000256" key="1">
    <source>
        <dbReference type="SAM" id="MobiDB-lite"/>
    </source>
</evidence>
<organism evidence="3 4">
    <name type="scientific">Neolamprologus brichardi</name>
    <name type="common">Fairy cichlid</name>
    <name type="synonym">Lamprologus brichardi</name>
    <dbReference type="NCBI Taxonomy" id="32507"/>
    <lineage>
        <taxon>Eukaryota</taxon>
        <taxon>Metazoa</taxon>
        <taxon>Chordata</taxon>
        <taxon>Craniata</taxon>
        <taxon>Vertebrata</taxon>
        <taxon>Euteleostomi</taxon>
        <taxon>Actinopterygii</taxon>
        <taxon>Neopterygii</taxon>
        <taxon>Teleostei</taxon>
        <taxon>Neoteleostei</taxon>
        <taxon>Acanthomorphata</taxon>
        <taxon>Ovalentaria</taxon>
        <taxon>Cichlomorphae</taxon>
        <taxon>Cichliformes</taxon>
        <taxon>Cichlidae</taxon>
        <taxon>African cichlids</taxon>
        <taxon>Pseudocrenilabrinae</taxon>
        <taxon>Lamprologini</taxon>
        <taxon>Neolamprologus</taxon>
    </lineage>
</organism>
<keyword evidence="4" id="KW-1185">Reference proteome</keyword>
<feature type="region of interest" description="Disordered" evidence="1">
    <location>
        <begin position="208"/>
        <end position="232"/>
    </location>
</feature>
<evidence type="ECO:0000256" key="2">
    <source>
        <dbReference type="SAM" id="Phobius"/>
    </source>
</evidence>
<dbReference type="AlphaFoldDB" id="A0A3Q4HW13"/>